<dbReference type="KEGG" id="rama:IDM48_01695"/>
<feature type="transmembrane region" description="Helical" evidence="7">
    <location>
        <begin position="73"/>
        <end position="94"/>
    </location>
</feature>
<organism evidence="9 10">
    <name type="scientific">Rothia amarae</name>
    <dbReference type="NCBI Taxonomy" id="169480"/>
    <lineage>
        <taxon>Bacteria</taxon>
        <taxon>Bacillati</taxon>
        <taxon>Actinomycetota</taxon>
        <taxon>Actinomycetes</taxon>
        <taxon>Micrococcales</taxon>
        <taxon>Micrococcaceae</taxon>
        <taxon>Rothia</taxon>
    </lineage>
</organism>
<evidence type="ECO:0000256" key="7">
    <source>
        <dbReference type="RuleBase" id="RU367016"/>
    </source>
</evidence>
<evidence type="ECO:0000256" key="1">
    <source>
        <dbReference type="ARBA" id="ARBA00004651"/>
    </source>
</evidence>
<keyword evidence="3 7" id="KW-1003">Cell membrane</keyword>
<dbReference type="AlphaFoldDB" id="A0A7H2BMM0"/>
<evidence type="ECO:0000313" key="10">
    <source>
        <dbReference type="Proteomes" id="UP000516421"/>
    </source>
</evidence>
<comment type="similarity">
    <text evidence="2 7">Belongs to the DedA family.</text>
</comment>
<proteinExistence type="inferred from homology"/>
<evidence type="ECO:0000256" key="5">
    <source>
        <dbReference type="ARBA" id="ARBA00022989"/>
    </source>
</evidence>
<evidence type="ECO:0000256" key="3">
    <source>
        <dbReference type="ARBA" id="ARBA00022475"/>
    </source>
</evidence>
<dbReference type="InterPro" id="IPR032816">
    <property type="entry name" value="VTT_dom"/>
</dbReference>
<evidence type="ECO:0000256" key="2">
    <source>
        <dbReference type="ARBA" id="ARBA00010792"/>
    </source>
</evidence>
<accession>A0A7H2BMM0</accession>
<name>A0A7H2BMM0_9MICC</name>
<evidence type="ECO:0000256" key="4">
    <source>
        <dbReference type="ARBA" id="ARBA00022692"/>
    </source>
</evidence>
<feature type="transmembrane region" description="Helical" evidence="7">
    <location>
        <begin position="33"/>
        <end position="53"/>
    </location>
</feature>
<keyword evidence="10" id="KW-1185">Reference proteome</keyword>
<dbReference type="PANTHER" id="PTHR30353:SF0">
    <property type="entry name" value="TRANSMEMBRANE PROTEIN"/>
    <property type="match status" value="1"/>
</dbReference>
<keyword evidence="6 7" id="KW-0472">Membrane</keyword>
<feature type="domain" description="VTT" evidence="8">
    <location>
        <begin position="53"/>
        <end position="177"/>
    </location>
</feature>
<comment type="subcellular location">
    <subcellularLocation>
        <location evidence="1 7">Cell membrane</location>
        <topology evidence="1 7">Multi-pass membrane protein</topology>
    </subcellularLocation>
</comment>
<dbReference type="PANTHER" id="PTHR30353">
    <property type="entry name" value="INNER MEMBRANE PROTEIN DEDA-RELATED"/>
    <property type="match status" value="1"/>
</dbReference>
<evidence type="ECO:0000256" key="6">
    <source>
        <dbReference type="ARBA" id="ARBA00023136"/>
    </source>
</evidence>
<dbReference type="Proteomes" id="UP000516421">
    <property type="component" value="Chromosome"/>
</dbReference>
<dbReference type="EMBL" id="CP061538">
    <property type="protein sequence ID" value="QNV40916.1"/>
    <property type="molecule type" value="Genomic_DNA"/>
</dbReference>
<dbReference type="InterPro" id="IPR032818">
    <property type="entry name" value="DedA-like"/>
</dbReference>
<gene>
    <name evidence="9" type="ORF">IDM48_01695</name>
</gene>
<evidence type="ECO:0000313" key="9">
    <source>
        <dbReference type="EMBL" id="QNV40916.1"/>
    </source>
</evidence>
<keyword evidence="4 7" id="KW-0812">Transmembrane</keyword>
<sequence>MLAAASSSLDVAHAPVALLGIDIEQILENSGPWALAVVALIVFVESGVLFPFLPGDSLLFTLGLLHTQLGLNIWLTLGVLLVAAITGGQIGYFLGHKFGRRLFKPGARILNTKNLAASENFFAKYGGKALVLARFVPVVRTFVPLAAGVANYRYRDFLKWNVIGSVLWVVLLTVAGVLLGGISFIRDHIDVIAIIIVVVSLLPIVIEFMVERRKGKTTVEVLEEEL</sequence>
<feature type="transmembrane region" description="Helical" evidence="7">
    <location>
        <begin position="162"/>
        <end position="185"/>
    </location>
</feature>
<evidence type="ECO:0000259" key="8">
    <source>
        <dbReference type="Pfam" id="PF09335"/>
    </source>
</evidence>
<feature type="transmembrane region" description="Helical" evidence="7">
    <location>
        <begin position="191"/>
        <end position="210"/>
    </location>
</feature>
<dbReference type="Pfam" id="PF09335">
    <property type="entry name" value="VTT_dom"/>
    <property type="match status" value="1"/>
</dbReference>
<reference evidence="9 10" key="1">
    <citation type="submission" date="2020-09" db="EMBL/GenBank/DDBJ databases">
        <title>Investigation of environmental microbe.</title>
        <authorList>
            <person name="Ou Y."/>
            <person name="Kang Q."/>
        </authorList>
    </citation>
    <scope>NUCLEOTIDE SEQUENCE [LARGE SCALE GENOMIC DNA]</scope>
    <source>
        <strain evidence="9 10">KJZ-9</strain>
    </source>
</reference>
<protein>
    <submittedName>
        <fullName evidence="9">VTT domain-containing protein</fullName>
    </submittedName>
</protein>
<dbReference type="GO" id="GO:0005886">
    <property type="term" value="C:plasma membrane"/>
    <property type="evidence" value="ECO:0007669"/>
    <property type="project" value="UniProtKB-SubCell"/>
</dbReference>
<keyword evidence="5 7" id="KW-1133">Transmembrane helix</keyword>